<dbReference type="STRING" id="1121449.SAMN02745704_00513"/>
<name>A0A1T4W8U2_9BACT</name>
<reference evidence="1 2" key="1">
    <citation type="submission" date="2017-02" db="EMBL/GenBank/DDBJ databases">
        <authorList>
            <person name="Peterson S.W."/>
        </authorList>
    </citation>
    <scope>NUCLEOTIDE SEQUENCE [LARGE SCALE GENOMIC DNA]</scope>
    <source>
        <strain evidence="1 2">DSM 16080</strain>
    </source>
</reference>
<gene>
    <name evidence="1" type="ORF">SAMN02745704_00513</name>
</gene>
<proteinExistence type="predicted"/>
<organism evidence="1 2">
    <name type="scientific">Paucidesulfovibrio gracilis DSM 16080</name>
    <dbReference type="NCBI Taxonomy" id="1121449"/>
    <lineage>
        <taxon>Bacteria</taxon>
        <taxon>Pseudomonadati</taxon>
        <taxon>Thermodesulfobacteriota</taxon>
        <taxon>Desulfovibrionia</taxon>
        <taxon>Desulfovibrionales</taxon>
        <taxon>Desulfovibrionaceae</taxon>
        <taxon>Paucidesulfovibrio</taxon>
    </lineage>
</organism>
<keyword evidence="2" id="KW-1185">Reference proteome</keyword>
<evidence type="ECO:0008006" key="3">
    <source>
        <dbReference type="Google" id="ProtNLM"/>
    </source>
</evidence>
<dbReference type="PROSITE" id="PS51257">
    <property type="entry name" value="PROKAR_LIPOPROTEIN"/>
    <property type="match status" value="1"/>
</dbReference>
<evidence type="ECO:0000313" key="2">
    <source>
        <dbReference type="Proteomes" id="UP000190027"/>
    </source>
</evidence>
<evidence type="ECO:0000313" key="1">
    <source>
        <dbReference type="EMBL" id="SKA73683.1"/>
    </source>
</evidence>
<sequence length="945" mass="102774">MRGVFYNACRAHQGELLLWGALILACVLLVWSPVGAWAGTSGPLVVVRDARGEPWLRFRPVGALQWDGTALRGTLRLDSTEIETPWIRGSLRGNALARLDGSRVLLEEFDFYLNNAAMPVQEAGETTDKAPLVDLGDLRLRGSGVWHSGSGRLELSALQLEAPDGARLTGELDWDPRQGLRTDLSLAAEQGDALVRRLARVFPASLEQVAVSGPLQLGMRLEMLFSPAEAASSGQRDREAGQVGQWNFGLDVRQSVRLAVADALVRVPRLNAEVQLLPGSSGAWDASGRVAVRGRLHPGGVELVSPKLSFDAGVSGKEYHFRRLRLESAEGLVLAGRKLPVRAVTLRGRLTPRADQGWHAHDLRVSLPGATLAGEAHIEPDGTVRTVLQAGGMDLERIGPVLGTLAGLDGLTAQGRAGLSVSVEMGAETITGDVRLHWREAAYMSGDAQYMAQGLEGSLRLRSRLSMKTLRRWVNADLRLDGGELLFGPTYLDLAGHPLRFTGNANQIGADRFKDLQARLDWQGYGTVEAEGDLWAHGPLSEWRCRAGLDVEDLNLGPVFASFVSTPMGLTRWQGENAGLGGTGHLTLSLYSDGTRADLEGRMRLVDASLRSAEGGVDVRGANLDLPVRYRLKGEASMPGVSELDPEETGALRVGHLHTPWSERENLAFRLALVPNRLYWLDPVAIPLFGGRIRLEDLQWDRPLSRSFKFGVNASFRGIDLAQWSREGVPLRGVLEGDLGRITATRHRISIPGAIRGTFFQGRLRADRLFMDWPFEARRQFGGEVSVRGMDLESLSGALGVGRVTGLLDLDLQDFLFAFGQPAQFTLTAQTSGEGDFEKSVSLKAVNSLSVIGTGSGLGDVGVGLFASFFEEFSYARIGFQCILNNDRFQVRGLIREGGVEYLIKKPFLTGINVVNGNPENFISFADMLERMQRVVKGSAQAAPQ</sequence>
<dbReference type="EMBL" id="FUYC01000002">
    <property type="protein sequence ID" value="SKA73683.1"/>
    <property type="molecule type" value="Genomic_DNA"/>
</dbReference>
<dbReference type="Proteomes" id="UP000190027">
    <property type="component" value="Unassembled WGS sequence"/>
</dbReference>
<dbReference type="AlphaFoldDB" id="A0A1T4W8U2"/>
<protein>
    <recommendedName>
        <fullName evidence="3">Dicarboxylate transport</fullName>
    </recommendedName>
</protein>
<accession>A0A1T4W8U2</accession>